<name>A0ABW4XHC7_9ACTN</name>
<comment type="caution">
    <text evidence="2">The sequence shown here is derived from an EMBL/GenBank/DDBJ whole genome shotgun (WGS) entry which is preliminary data.</text>
</comment>
<dbReference type="Proteomes" id="UP001597402">
    <property type="component" value="Unassembled WGS sequence"/>
</dbReference>
<evidence type="ECO:0000256" key="1">
    <source>
        <dbReference type="SAM" id="MobiDB-lite"/>
    </source>
</evidence>
<organism evidence="2 3">
    <name type="scientific">Blastococcus deserti</name>
    <dbReference type="NCBI Taxonomy" id="2259033"/>
    <lineage>
        <taxon>Bacteria</taxon>
        <taxon>Bacillati</taxon>
        <taxon>Actinomycetota</taxon>
        <taxon>Actinomycetes</taxon>
        <taxon>Geodermatophilales</taxon>
        <taxon>Geodermatophilaceae</taxon>
        <taxon>Blastococcus</taxon>
    </lineage>
</organism>
<dbReference type="EMBL" id="JBHUHP010000019">
    <property type="protein sequence ID" value="MFD2093439.1"/>
    <property type="molecule type" value="Genomic_DNA"/>
</dbReference>
<accession>A0ABW4XHC7</accession>
<reference evidence="3" key="1">
    <citation type="journal article" date="2019" name="Int. J. Syst. Evol. Microbiol.">
        <title>The Global Catalogue of Microorganisms (GCM) 10K type strain sequencing project: providing services to taxonomists for standard genome sequencing and annotation.</title>
        <authorList>
            <consortium name="The Broad Institute Genomics Platform"/>
            <consortium name="The Broad Institute Genome Sequencing Center for Infectious Disease"/>
            <person name="Wu L."/>
            <person name="Ma J."/>
        </authorList>
    </citation>
    <scope>NUCLEOTIDE SEQUENCE [LARGE SCALE GENOMIC DNA]</scope>
    <source>
        <strain evidence="3">JCM 3338</strain>
    </source>
</reference>
<evidence type="ECO:0000313" key="2">
    <source>
        <dbReference type="EMBL" id="MFD2093439.1"/>
    </source>
</evidence>
<gene>
    <name evidence="2" type="ORF">ACFSHS_17920</name>
</gene>
<feature type="region of interest" description="Disordered" evidence="1">
    <location>
        <begin position="64"/>
        <end position="90"/>
    </location>
</feature>
<sequence>MYYPPPLQCPRIPVWVGGTWPGSRPFTRAARWDGVVPMRLDGPWEVTDTAAVAERMSTLRTSAAPFDLAVPGESDGEDDARHERHAEHARAGATWWVEAVHPWRDDLPAGLPWPSAARDRIDAGP</sequence>
<keyword evidence="3" id="KW-1185">Reference proteome</keyword>
<protein>
    <recommendedName>
        <fullName evidence="4">Luciferase-like monooxygenase</fullName>
    </recommendedName>
</protein>
<evidence type="ECO:0000313" key="3">
    <source>
        <dbReference type="Proteomes" id="UP001597402"/>
    </source>
</evidence>
<proteinExistence type="predicted"/>
<feature type="compositionally biased region" description="Basic and acidic residues" evidence="1">
    <location>
        <begin position="79"/>
        <end position="90"/>
    </location>
</feature>
<evidence type="ECO:0008006" key="4">
    <source>
        <dbReference type="Google" id="ProtNLM"/>
    </source>
</evidence>
<dbReference type="RefSeq" id="WP_376878982.1">
    <property type="nucleotide sequence ID" value="NZ_JBHUHP010000019.1"/>
</dbReference>
<feature type="region of interest" description="Disordered" evidence="1">
    <location>
        <begin position="106"/>
        <end position="125"/>
    </location>
</feature>